<dbReference type="FunFam" id="1.10.630.10:FF:000023">
    <property type="entry name" value="Cytochrome P450 family protein"/>
    <property type="match status" value="3"/>
</dbReference>
<evidence type="ECO:0000256" key="3">
    <source>
        <dbReference type="ARBA" id="ARBA00022617"/>
    </source>
</evidence>
<accession>A0A3Q7G6G6</accession>
<dbReference type="InterPro" id="IPR001128">
    <property type="entry name" value="Cyt_P450"/>
</dbReference>
<keyword evidence="10" id="KW-1133">Transmembrane helix</keyword>
<dbReference type="PANTHER" id="PTHR47947:SF13">
    <property type="entry name" value="CYTOCHROME P450, FAMILY 81, SUBFAMILY K, POLYPEPTIDE 1-RELATED"/>
    <property type="match status" value="1"/>
</dbReference>
<keyword evidence="3 9" id="KW-0349">Heme</keyword>
<reference evidence="11" key="2">
    <citation type="submission" date="2019-01" db="UniProtKB">
        <authorList>
            <consortium name="EnsemblPlants"/>
        </authorList>
    </citation>
    <scope>IDENTIFICATION</scope>
    <source>
        <strain evidence="11">cv. Heinz 1706</strain>
    </source>
</reference>
<feature type="binding site" description="axial binding residue" evidence="9">
    <location>
        <position position="1843"/>
    </location>
    <ligand>
        <name>heme</name>
        <dbReference type="ChEBI" id="CHEBI:30413"/>
    </ligand>
    <ligandPart>
        <name>Fe</name>
        <dbReference type="ChEBI" id="CHEBI:18248"/>
    </ligandPart>
</feature>
<dbReference type="PROSITE" id="PS00086">
    <property type="entry name" value="CYTOCHROME_P450"/>
    <property type="match status" value="4"/>
</dbReference>
<comment type="subcellular location">
    <subcellularLocation>
        <location evidence="1">Membrane</location>
    </subcellularLocation>
</comment>
<reference evidence="11" key="1">
    <citation type="journal article" date="2012" name="Nature">
        <title>The tomato genome sequence provides insights into fleshy fruit evolution.</title>
        <authorList>
            <consortium name="Tomato Genome Consortium"/>
        </authorList>
    </citation>
    <scope>NUCLEOTIDE SEQUENCE [LARGE SCALE GENOMIC DNA]</scope>
    <source>
        <strain evidence="11">cv. Heinz 1706</strain>
    </source>
</reference>
<dbReference type="InParanoid" id="A0A3Q7G6G6"/>
<sequence>MRYHLYIFPHNFIETFDSSKKKLPPSPLSLPIIGHLYLIKNSLHQTLNSLSTKYGPVIYLRFGCRNLLIVSSRSSVEECFTKNDVVFANRPRSMLGDRVSFNYTSLFLAPYGQLWRVLRRQTTIELFSTNSLQKSSLIRNEEIEILIRSLFKASEKNTRGTRVDLNCWAFTFVFNIMMRIGTGKSCVSEEDIGMEKGKKIIEEMRGVFFANLLVLNVCDFLPILKWFGYKGIEKKIDLMSMKRNKFLNKLLDEFRQKKFSSDSEHEAKEKKATLVETLLSLQEFEPEFYTDDLIKSLLVALFVAGTETTSMTIQWAMRLLLAHPKVFQKLRFEIDSKVGNKRLLNDSDFNNLPYLQCVINETLRLYSLVPLLLPHYSLEDCSVGGYHVPKNTILMVNAWAIHRDPELWDEPEKFIPERFEDMDGAKKEGFNYKFIPFGMGRRACPGANMGMRTVSLGLGSLVQWFDWKNVELDENYRNMDEYYNSNILNSYYLLLFFAIFLLKYLFRSKNRLPPSPLSLPIIGHLYMIKNSIHQTLTSLSAKYGPVMYLRFGCRNLLVVTSPSAVEECFTRNDIIFANRPQTMTGDKYSFNYTAVVWASYGYLWRALRRLMVIEIFSFNSLQKSSALRSEETTILIRGLFEANCDRSGRSNVKINLSDWVSSFAFNVMMRSGTGKRCVSEEEIGTEKGKEIIDEIKGFFFATLLPLNVCDFLPVLKWFGYKGIEKRMVLAHEKRNEFLNSLFDEFRQKKVSPISVSESSTDRNREKKGTLVETLLSLQESEPEFYTDDLIKSVLQVLFIAGTETTSMTIQWAMRLLLAHPEAFHKLRAEVDSKVGNERLLSESDFTNLPYLQCVINETLRLYPPVPLLLPHYSLEDCTIGGYDVPKHTILMVNAWAIHRDPQVWDEPEKFKPERFEGMKGEKEGFNYKFVPFGMGRRACPGAAMGLRTASLVLGSLIQWFDWENVEFEENLDAKKNLPPSPPFLPIIGHLHLLKSPIHQTFKSLSSKYGPIMYLHFGTSQVIIVSSASIAEQCFTKNDIIFANRPKSLASKHLGYNHTTIGFSPYGDHWRNLRRISNIQIFSTFTLNNSSSIRTEEVQFVVKKLAQEYKGGSTQKVKLKILFEKLVYDVLTKMVAGKRWAESSTDDLFGPTMIMNICDYIPILKWIRFQGLEKNLVELKIRRDEFLQGLIDECRKSRADKKTIIHTLLSLQRDQPECYTDDIIKGVIMVMFTAGTHTSAVTMEWAMSLLLNHPEVMKKARLEIDNLIGETRPLEEPDILKLPYLRCIINETLRLFPAGPLLVPHFSTQECTIEGYHIPKSTILFVNIWEIQRDSKIWEDANEFKPERFEGGIEGCKFIPFGMGRRACPGYGLAIRLIGLVLGLFIQCFEWERIGDELVSLDESCGLMLSKLEPLEALYRPRESMVALLRNNLPPSPLAFPIIGHLYLLKNKPLLTLTSLSAKYGPVLYGSMPVVIVSSPSTVEECFTKNDIIFANRPRTMAGDQLTFNYTAYFWAPYGQLWRSLRRLTVMELLSSNSLQKTSNIRDEEVVNFTRSLFKFCNGRSRNVDLTNWICTFSFNLVNKIVAGTHLVSEEDAGMEKGIAMIHRLKGIFFVDIPVLNMCDFLPFLRWIGYKGMEKKMNLVHNQRNEFLDNLLEEFRQKKVNVGNRVKQNTLIETLLSLQESEPEFYTEDVIKSIMLVIFVTGTDTTSTTIQWAMRLLLAHPEALHKLRAEIDVQVGNTRLLNESDLTKLPYLHSVINETLRLYPTVPLLLPHYSTEDCTVGGYNVPKHTILLVNAWAIQRDPQVWKDPNEFKPERFEAIEGGKEGVNYKFIPFGMGRRSCPGAGMATRAISLALGSLIQCFDWQSVGKENLALSYNSRIKIQKNKSLEAICSPRSNFLQLLSQL</sequence>
<evidence type="ECO:0000313" key="11">
    <source>
        <dbReference type="EnsemblPlants" id="Solyc04g078360.2.1"/>
    </source>
</evidence>
<evidence type="ECO:0000256" key="6">
    <source>
        <dbReference type="ARBA" id="ARBA00023004"/>
    </source>
</evidence>
<dbReference type="Gramene" id="Solyc04g078360.2.1">
    <property type="protein sequence ID" value="Solyc04g078360.2.1"/>
    <property type="gene ID" value="Solyc04g078360.2"/>
</dbReference>
<evidence type="ECO:0008006" key="13">
    <source>
        <dbReference type="Google" id="ProtNLM"/>
    </source>
</evidence>
<keyword evidence="12" id="KW-1185">Reference proteome</keyword>
<evidence type="ECO:0000256" key="2">
    <source>
        <dbReference type="ARBA" id="ARBA00010617"/>
    </source>
</evidence>
<evidence type="ECO:0000256" key="7">
    <source>
        <dbReference type="ARBA" id="ARBA00023033"/>
    </source>
</evidence>
<evidence type="ECO:0000313" key="12">
    <source>
        <dbReference type="Proteomes" id="UP000004994"/>
    </source>
</evidence>
<dbReference type="CDD" id="cd20653">
    <property type="entry name" value="CYP81"/>
    <property type="match status" value="1"/>
</dbReference>
<name>A0A3Q7G6G6_SOLLC</name>
<dbReference type="GO" id="GO:0004497">
    <property type="term" value="F:monooxygenase activity"/>
    <property type="evidence" value="ECO:0007669"/>
    <property type="project" value="UniProtKB-KW"/>
</dbReference>
<dbReference type="PRINTS" id="PR00463">
    <property type="entry name" value="EP450I"/>
</dbReference>
<evidence type="ECO:0000256" key="4">
    <source>
        <dbReference type="ARBA" id="ARBA00022723"/>
    </source>
</evidence>
<evidence type="ECO:0000256" key="5">
    <source>
        <dbReference type="ARBA" id="ARBA00023002"/>
    </source>
</evidence>
<dbReference type="PANTHER" id="PTHR47947">
    <property type="entry name" value="CYTOCHROME P450 82C3-RELATED"/>
    <property type="match status" value="1"/>
</dbReference>
<dbReference type="InterPro" id="IPR002401">
    <property type="entry name" value="Cyt_P450_E_grp-I"/>
</dbReference>
<dbReference type="EnsemblPlants" id="Solyc04g078360.2.1">
    <property type="protein sequence ID" value="Solyc04g078360.2.1"/>
    <property type="gene ID" value="Solyc04g078360.2"/>
</dbReference>
<keyword evidence="10" id="KW-0812">Transmembrane</keyword>
<dbReference type="OMA" id="QWAIQHD"/>
<dbReference type="SUPFAM" id="SSF48264">
    <property type="entry name" value="Cytochrome P450"/>
    <property type="match status" value="4"/>
</dbReference>
<keyword evidence="5" id="KW-0560">Oxidoreductase</keyword>
<evidence type="ECO:0000256" key="9">
    <source>
        <dbReference type="PIRSR" id="PIRSR602401-1"/>
    </source>
</evidence>
<dbReference type="InterPro" id="IPR036396">
    <property type="entry name" value="Cyt_P450_sf"/>
</dbReference>
<dbReference type="GO" id="GO:0020037">
    <property type="term" value="F:heme binding"/>
    <property type="evidence" value="ECO:0007669"/>
    <property type="project" value="InterPro"/>
</dbReference>
<dbReference type="Proteomes" id="UP000004994">
    <property type="component" value="Chromosome 4"/>
</dbReference>
<evidence type="ECO:0000256" key="1">
    <source>
        <dbReference type="ARBA" id="ARBA00004370"/>
    </source>
</evidence>
<dbReference type="GO" id="GO:0016020">
    <property type="term" value="C:membrane"/>
    <property type="evidence" value="ECO:0007669"/>
    <property type="project" value="UniProtKB-SubCell"/>
</dbReference>
<protein>
    <recommendedName>
        <fullName evidence="13">Cytochrome P450</fullName>
    </recommendedName>
</protein>
<keyword evidence="4 9" id="KW-0479">Metal-binding</keyword>
<dbReference type="Gene3D" id="1.10.630.10">
    <property type="entry name" value="Cytochrome P450"/>
    <property type="match status" value="4"/>
</dbReference>
<dbReference type="GO" id="GO:0005506">
    <property type="term" value="F:iron ion binding"/>
    <property type="evidence" value="ECO:0007669"/>
    <property type="project" value="InterPro"/>
</dbReference>
<dbReference type="PaxDb" id="4081-Solyc04g078340.2.1"/>
<dbReference type="PRINTS" id="PR00385">
    <property type="entry name" value="P450"/>
</dbReference>
<comment type="cofactor">
    <cofactor evidence="9">
        <name>heme</name>
        <dbReference type="ChEBI" id="CHEBI:30413"/>
    </cofactor>
</comment>
<dbReference type="InterPro" id="IPR017972">
    <property type="entry name" value="Cyt_P450_CS"/>
</dbReference>
<evidence type="ECO:0000256" key="8">
    <source>
        <dbReference type="ARBA" id="ARBA00023136"/>
    </source>
</evidence>
<dbReference type="GO" id="GO:0016705">
    <property type="term" value="F:oxidoreductase activity, acting on paired donors, with incorporation or reduction of molecular oxygen"/>
    <property type="evidence" value="ECO:0007669"/>
    <property type="project" value="InterPro"/>
</dbReference>
<organism evidence="11">
    <name type="scientific">Solanum lycopersicum</name>
    <name type="common">Tomato</name>
    <name type="synonym">Lycopersicon esculentum</name>
    <dbReference type="NCBI Taxonomy" id="4081"/>
    <lineage>
        <taxon>Eukaryota</taxon>
        <taxon>Viridiplantae</taxon>
        <taxon>Streptophyta</taxon>
        <taxon>Embryophyta</taxon>
        <taxon>Tracheophyta</taxon>
        <taxon>Spermatophyta</taxon>
        <taxon>Magnoliopsida</taxon>
        <taxon>eudicotyledons</taxon>
        <taxon>Gunneridae</taxon>
        <taxon>Pentapetalae</taxon>
        <taxon>asterids</taxon>
        <taxon>lamiids</taxon>
        <taxon>Solanales</taxon>
        <taxon>Solanaceae</taxon>
        <taxon>Solanoideae</taxon>
        <taxon>Solaneae</taxon>
        <taxon>Solanum</taxon>
        <taxon>Solanum subgen. Lycopersicon</taxon>
    </lineage>
</organism>
<evidence type="ECO:0000256" key="10">
    <source>
        <dbReference type="SAM" id="Phobius"/>
    </source>
</evidence>
<keyword evidence="8 10" id="KW-0472">Membrane</keyword>
<feature type="transmembrane region" description="Helical" evidence="10">
    <location>
        <begin position="206"/>
        <end position="229"/>
    </location>
</feature>
<dbReference type="Pfam" id="PF00067">
    <property type="entry name" value="p450"/>
    <property type="match status" value="4"/>
</dbReference>
<keyword evidence="6 9" id="KW-0408">Iron</keyword>
<dbReference type="FunFam" id="1.10.630.10:FF:000081">
    <property type="entry name" value="Cytochrome P450 CYP81N5"/>
    <property type="match status" value="1"/>
</dbReference>
<keyword evidence="7" id="KW-0503">Monooxygenase</keyword>
<feature type="transmembrane region" description="Helical" evidence="10">
    <location>
        <begin position="487"/>
        <end position="506"/>
    </location>
</feature>
<comment type="similarity">
    <text evidence="2">Belongs to the cytochrome P450 family.</text>
</comment>
<proteinExistence type="inferred from homology"/>
<dbReference type="InterPro" id="IPR050651">
    <property type="entry name" value="Plant_Cytochrome_P450_Monoox"/>
</dbReference>